<feature type="compositionally biased region" description="Basic and acidic residues" evidence="1">
    <location>
        <begin position="60"/>
        <end position="73"/>
    </location>
</feature>
<name>A0A6J4L374_9BACT</name>
<feature type="non-terminal residue" evidence="2">
    <location>
        <position position="289"/>
    </location>
</feature>
<dbReference type="EC" id="6.2.1.5" evidence="2"/>
<dbReference type="GO" id="GO:0004775">
    <property type="term" value="F:succinate-CoA ligase (ADP-forming) activity"/>
    <property type="evidence" value="ECO:0007669"/>
    <property type="project" value="UniProtKB-EC"/>
</dbReference>
<reference evidence="2" key="1">
    <citation type="submission" date="2020-02" db="EMBL/GenBank/DDBJ databases">
        <authorList>
            <person name="Meier V. D."/>
        </authorList>
    </citation>
    <scope>NUCLEOTIDE SEQUENCE</scope>
    <source>
        <strain evidence="2">AVDCRST_MAG68</strain>
    </source>
</reference>
<proteinExistence type="predicted"/>
<feature type="compositionally biased region" description="Basic residues" evidence="1">
    <location>
        <begin position="247"/>
        <end position="260"/>
    </location>
</feature>
<dbReference type="AlphaFoldDB" id="A0A6J4L374"/>
<feature type="compositionally biased region" description="Basic residues" evidence="1">
    <location>
        <begin position="268"/>
        <end position="280"/>
    </location>
</feature>
<sequence length="289" mass="32018">EHLHRQRHAPGGAGDHGPRRLVPRQADDGVRHPCGGRRDPRKGRAEVRGAGAHLQHRRRGGEGRGRQHLRDLRAAGLRRRRHVRGRRRGDRVHRLHHRGRAGAGHDPRTPLRDGKGRPPAGPQLPGPAFGRQEQGGDHPRPHYAAGARRPGVQERHADVRGGLQAQGRRHRHHHLRGDRRRPHQRHLVHRLPGGLRGGPGNEGHRDAGRDRRHGRAGRGALHQGERHQAGGGLHRGPDGASGAPHGARGRHHQRLGRHRRREDPGVPRQRHRRGAAPRGRRGADPGGAL</sequence>
<organism evidence="2">
    <name type="scientific">uncultured Gemmatimonadota bacterium</name>
    <dbReference type="NCBI Taxonomy" id="203437"/>
    <lineage>
        <taxon>Bacteria</taxon>
        <taxon>Pseudomonadati</taxon>
        <taxon>Gemmatimonadota</taxon>
        <taxon>environmental samples</taxon>
    </lineage>
</organism>
<gene>
    <name evidence="2" type="ORF">AVDCRST_MAG68-1972</name>
</gene>
<evidence type="ECO:0000256" key="1">
    <source>
        <dbReference type="SAM" id="MobiDB-lite"/>
    </source>
</evidence>
<dbReference type="EMBL" id="CADCTW010000095">
    <property type="protein sequence ID" value="CAA9321862.1"/>
    <property type="molecule type" value="Genomic_DNA"/>
</dbReference>
<feature type="compositionally biased region" description="Basic and acidic residues" evidence="1">
    <location>
        <begin position="103"/>
        <end position="116"/>
    </location>
</feature>
<accession>A0A6J4L374</accession>
<keyword evidence="2" id="KW-0436">Ligase</keyword>
<feature type="compositionally biased region" description="Basic residues" evidence="1">
    <location>
        <begin position="167"/>
        <end position="189"/>
    </location>
</feature>
<evidence type="ECO:0000313" key="2">
    <source>
        <dbReference type="EMBL" id="CAA9321862.1"/>
    </source>
</evidence>
<feature type="region of interest" description="Disordered" evidence="1">
    <location>
        <begin position="1"/>
        <end position="289"/>
    </location>
</feature>
<protein>
    <submittedName>
        <fullName evidence="2">Succinyl-CoA ligase [ADP-forming] alpha chain</fullName>
        <ecNumber evidence="2">6.2.1.5</ecNumber>
    </submittedName>
</protein>
<feature type="compositionally biased region" description="Basic residues" evidence="1">
    <location>
        <begin position="76"/>
        <end position="100"/>
    </location>
</feature>
<feature type="non-terminal residue" evidence="2">
    <location>
        <position position="1"/>
    </location>
</feature>
<feature type="compositionally biased region" description="Basic and acidic residues" evidence="1">
    <location>
        <begin position="25"/>
        <end position="47"/>
    </location>
</feature>